<comment type="caution">
    <text evidence="2">The sequence shown here is derived from an EMBL/GenBank/DDBJ whole genome shotgun (WGS) entry which is preliminary data.</text>
</comment>
<dbReference type="EMBL" id="VBAK01000105">
    <property type="protein sequence ID" value="TMI91012.1"/>
    <property type="molecule type" value="Genomic_DNA"/>
</dbReference>
<organism evidence="2 3">
    <name type="scientific">Candidatus Segetimicrobium genomatis</name>
    <dbReference type="NCBI Taxonomy" id="2569760"/>
    <lineage>
        <taxon>Bacteria</taxon>
        <taxon>Bacillati</taxon>
        <taxon>Candidatus Sysuimicrobiota</taxon>
        <taxon>Candidatus Sysuimicrobiia</taxon>
        <taxon>Candidatus Sysuimicrobiales</taxon>
        <taxon>Candidatus Segetimicrobiaceae</taxon>
        <taxon>Candidatus Segetimicrobium</taxon>
    </lineage>
</organism>
<dbReference type="Proteomes" id="UP000318509">
    <property type="component" value="Unassembled WGS sequence"/>
</dbReference>
<proteinExistence type="predicted"/>
<evidence type="ECO:0000313" key="2">
    <source>
        <dbReference type="EMBL" id="TMI91012.1"/>
    </source>
</evidence>
<feature type="transmembrane region" description="Helical" evidence="1">
    <location>
        <begin position="12"/>
        <end position="32"/>
    </location>
</feature>
<dbReference type="AlphaFoldDB" id="A0A537K659"/>
<name>A0A537K659_9BACT</name>
<sequence length="148" mass="16057">MPKPRSQKLFDWRAAAIYIAAVAVAGAGLFAWDHAYQARLSGPRLRPEALAKRLVESFVGDGTVQGSTLDRSGTLTIRVKDVVTDKSKTPAQNRELVSREGSQAVERVLGLVAFKQIVVQVVRDGKVLATVRGKPGAKPETDFAPEFK</sequence>
<reference evidence="2 3" key="1">
    <citation type="journal article" date="2019" name="Nat. Microbiol.">
        <title>Mediterranean grassland soil C-N compound turnover is dependent on rainfall and depth, and is mediated by genomically divergent microorganisms.</title>
        <authorList>
            <person name="Diamond S."/>
            <person name="Andeer P.F."/>
            <person name="Li Z."/>
            <person name="Crits-Christoph A."/>
            <person name="Burstein D."/>
            <person name="Anantharaman K."/>
            <person name="Lane K.R."/>
            <person name="Thomas B.C."/>
            <person name="Pan C."/>
            <person name="Northen T.R."/>
            <person name="Banfield J.F."/>
        </authorList>
    </citation>
    <scope>NUCLEOTIDE SEQUENCE [LARGE SCALE GENOMIC DNA]</scope>
    <source>
        <strain evidence="2">NP_3</strain>
    </source>
</reference>
<keyword evidence="1" id="KW-0472">Membrane</keyword>
<evidence type="ECO:0000313" key="3">
    <source>
        <dbReference type="Proteomes" id="UP000318509"/>
    </source>
</evidence>
<keyword evidence="1" id="KW-1133">Transmembrane helix</keyword>
<gene>
    <name evidence="2" type="ORF">E6H00_04805</name>
</gene>
<protein>
    <submittedName>
        <fullName evidence="2">Uncharacterized protein</fullName>
    </submittedName>
</protein>
<accession>A0A537K659</accession>
<evidence type="ECO:0000256" key="1">
    <source>
        <dbReference type="SAM" id="Phobius"/>
    </source>
</evidence>
<keyword evidence="1" id="KW-0812">Transmembrane</keyword>